<dbReference type="RefSeq" id="WP_067632761.1">
    <property type="nucleotide sequence ID" value="NZ_CP013213.1"/>
</dbReference>
<evidence type="ECO:0008006" key="5">
    <source>
        <dbReference type="Google" id="ProtNLM"/>
    </source>
</evidence>
<evidence type="ECO:0000259" key="2">
    <source>
        <dbReference type="Pfam" id="PF13538"/>
    </source>
</evidence>
<keyword evidence="4" id="KW-1185">Reference proteome</keyword>
<dbReference type="OrthoDB" id="7066673at2"/>
<evidence type="ECO:0000313" key="3">
    <source>
        <dbReference type="EMBL" id="AMC93721.1"/>
    </source>
</evidence>
<dbReference type="EMBL" id="CP013213">
    <property type="protein sequence ID" value="AMC93721.1"/>
    <property type="molecule type" value="Genomic_DNA"/>
</dbReference>
<dbReference type="Pfam" id="PF13538">
    <property type="entry name" value="UvrD_C_2"/>
    <property type="match status" value="1"/>
</dbReference>
<dbReference type="Pfam" id="PF04851">
    <property type="entry name" value="ResIII"/>
    <property type="match status" value="1"/>
</dbReference>
<evidence type="ECO:0000259" key="1">
    <source>
        <dbReference type="Pfam" id="PF04851"/>
    </source>
</evidence>
<proteinExistence type="predicted"/>
<sequence>MAIMFPNKPKEFSYSSREGMMFSELERLSDDYYVFHSFSILEVVNNTIHESETDFVIFHPKKGILCIEAKAGRVEYSKGEWRYGSGRLMSHDGPFQQASKNKWKLLELMRNKKYDQIVNRCKFLHAVWFPDVPLRAFDTVALPSDTDKSLMLTSDSFGNIEKDISRIYKIKLPNGKETSLNDKEAKLIINNILAPNFNLVSLAGFKKERHQLVFKRLLREQVALLNYLDEQRSAIINGLAGTGKTILAIEKAKRHASKGQPVLFLCYNLNLKEYLKEMYSDPNISFYTIDGLACKMCNTKTPDYERFKTVLEDCYSNMNFPYRHIVIDEGQDFGRDSIEEVAIIDRLKMNVLESDDEEGTFYLFYDKNQMIQSSNVPSYIEDADCKLTLYRNCRNTENVAITSLRLLGRKYKIQLFEDSIQGDVPEMFFCNAITDTIDATNAAIKDLLEQDYTDIVILTCKTEQTSNLSDHCSNGVYHYKKFKFKFTTCRKFKGLEADAIILVDLDDSMFSNNKEQIMYVGASRARFKLTCIANMTEESCKALLERSNVNISKNIMKSFATAYNAKNTIVSKVQ</sequence>
<dbReference type="SUPFAM" id="SSF52540">
    <property type="entry name" value="P-loop containing nucleoside triphosphate hydrolases"/>
    <property type="match status" value="1"/>
</dbReference>
<reference evidence="3 4" key="1">
    <citation type="submission" date="2015-10" db="EMBL/GenBank/DDBJ databases">
        <title>Erysipelothrix larvae sp. LV19 isolated from the larval gut of the rhinoceros beetle, Trypoxylus dichotomus.</title>
        <authorList>
            <person name="Lim S."/>
            <person name="Kim B.-C."/>
        </authorList>
    </citation>
    <scope>NUCLEOTIDE SEQUENCE [LARGE SCALE GENOMIC DNA]</scope>
    <source>
        <strain evidence="3 4">LV19</strain>
    </source>
</reference>
<organism evidence="3 4">
    <name type="scientific">Erysipelothrix larvae</name>
    <dbReference type="NCBI Taxonomy" id="1514105"/>
    <lineage>
        <taxon>Bacteria</taxon>
        <taxon>Bacillati</taxon>
        <taxon>Bacillota</taxon>
        <taxon>Erysipelotrichia</taxon>
        <taxon>Erysipelotrichales</taxon>
        <taxon>Erysipelotrichaceae</taxon>
        <taxon>Erysipelothrix</taxon>
    </lineage>
</organism>
<dbReference type="GO" id="GO:0000725">
    <property type="term" value="P:recombinational repair"/>
    <property type="evidence" value="ECO:0007669"/>
    <property type="project" value="TreeGrafter"/>
</dbReference>
<dbReference type="InterPro" id="IPR027417">
    <property type="entry name" value="P-loop_NTPase"/>
</dbReference>
<dbReference type="Proteomes" id="UP000063781">
    <property type="component" value="Chromosome"/>
</dbReference>
<feature type="domain" description="Helicase/UvrB N-terminal" evidence="1">
    <location>
        <begin position="223"/>
        <end position="281"/>
    </location>
</feature>
<dbReference type="GO" id="GO:0016787">
    <property type="term" value="F:hydrolase activity"/>
    <property type="evidence" value="ECO:0007669"/>
    <property type="project" value="InterPro"/>
</dbReference>
<dbReference type="InterPro" id="IPR000212">
    <property type="entry name" value="DNA_helicase_UvrD/REP"/>
</dbReference>
<protein>
    <recommendedName>
        <fullName evidence="5">DNA helicase</fullName>
    </recommendedName>
</protein>
<dbReference type="AlphaFoldDB" id="A0A109UH60"/>
<dbReference type="GO" id="GO:0003677">
    <property type="term" value="F:DNA binding"/>
    <property type="evidence" value="ECO:0007669"/>
    <property type="project" value="InterPro"/>
</dbReference>
<gene>
    <name evidence="3" type="ORF">AOC36_06910</name>
</gene>
<dbReference type="PANTHER" id="PTHR11070">
    <property type="entry name" value="UVRD / RECB / PCRA DNA HELICASE FAMILY MEMBER"/>
    <property type="match status" value="1"/>
</dbReference>
<dbReference type="Gene3D" id="3.40.50.300">
    <property type="entry name" value="P-loop containing nucleotide triphosphate hydrolases"/>
    <property type="match status" value="2"/>
</dbReference>
<dbReference type="STRING" id="1514105.AOC36_06910"/>
<dbReference type="GO" id="GO:0043138">
    <property type="term" value="F:3'-5' DNA helicase activity"/>
    <property type="evidence" value="ECO:0007669"/>
    <property type="project" value="TreeGrafter"/>
</dbReference>
<dbReference type="InterPro" id="IPR006935">
    <property type="entry name" value="Helicase/UvrB_N"/>
</dbReference>
<evidence type="ECO:0000313" key="4">
    <source>
        <dbReference type="Proteomes" id="UP000063781"/>
    </source>
</evidence>
<dbReference type="InterPro" id="IPR027785">
    <property type="entry name" value="UvrD-like_helicase_C"/>
</dbReference>
<dbReference type="KEGG" id="erl:AOC36_06910"/>
<feature type="domain" description="UvrD-like helicase C-terminal" evidence="2">
    <location>
        <begin position="487"/>
        <end position="529"/>
    </location>
</feature>
<accession>A0A109UH60</accession>
<dbReference type="PANTHER" id="PTHR11070:SF2">
    <property type="entry name" value="ATP-DEPENDENT DNA HELICASE SRS2"/>
    <property type="match status" value="1"/>
</dbReference>
<name>A0A109UH60_9FIRM</name>
<dbReference type="GO" id="GO:0005524">
    <property type="term" value="F:ATP binding"/>
    <property type="evidence" value="ECO:0007669"/>
    <property type="project" value="InterPro"/>
</dbReference>
<dbReference type="GO" id="GO:0005829">
    <property type="term" value="C:cytosol"/>
    <property type="evidence" value="ECO:0007669"/>
    <property type="project" value="TreeGrafter"/>
</dbReference>